<dbReference type="EMBL" id="JACGWJ010000004">
    <property type="protein sequence ID" value="KAL0425606.1"/>
    <property type="molecule type" value="Genomic_DNA"/>
</dbReference>
<proteinExistence type="predicted"/>
<evidence type="ECO:0000259" key="1">
    <source>
        <dbReference type="Pfam" id="PF09588"/>
    </source>
</evidence>
<dbReference type="InterPro" id="IPR019080">
    <property type="entry name" value="YqaJ_viral_recombinase"/>
</dbReference>
<dbReference type="PANTHER" id="PTHR46609:SF4">
    <property type="entry name" value="RESTRICTION ENDONUCLEASE, TYPE II-LIKE SUPERFAMILY PROTEIN"/>
    <property type="match status" value="1"/>
</dbReference>
<name>A0AAW2VD45_SESRA</name>
<dbReference type="CDD" id="cd22343">
    <property type="entry name" value="PDDEXK_lambda_exonuclease-like"/>
    <property type="match status" value="1"/>
</dbReference>
<dbReference type="InterPro" id="IPR011604">
    <property type="entry name" value="PDDEXK-like_dom_sf"/>
</dbReference>
<comment type="caution">
    <text evidence="2">The sequence shown here is derived from an EMBL/GenBank/DDBJ whole genome shotgun (WGS) entry which is preliminary data.</text>
</comment>
<dbReference type="GO" id="GO:0006281">
    <property type="term" value="P:DNA repair"/>
    <property type="evidence" value="ECO:0007669"/>
    <property type="project" value="UniProtKB-ARBA"/>
</dbReference>
<reference evidence="2" key="2">
    <citation type="journal article" date="2024" name="Plant">
        <title>Genomic evolution and insights into agronomic trait innovations of Sesamum species.</title>
        <authorList>
            <person name="Miao H."/>
            <person name="Wang L."/>
            <person name="Qu L."/>
            <person name="Liu H."/>
            <person name="Sun Y."/>
            <person name="Le M."/>
            <person name="Wang Q."/>
            <person name="Wei S."/>
            <person name="Zheng Y."/>
            <person name="Lin W."/>
            <person name="Duan Y."/>
            <person name="Cao H."/>
            <person name="Xiong S."/>
            <person name="Wang X."/>
            <person name="Wei L."/>
            <person name="Li C."/>
            <person name="Ma Q."/>
            <person name="Ju M."/>
            <person name="Zhao R."/>
            <person name="Li G."/>
            <person name="Mu C."/>
            <person name="Tian Q."/>
            <person name="Mei H."/>
            <person name="Zhang T."/>
            <person name="Gao T."/>
            <person name="Zhang H."/>
        </authorList>
    </citation>
    <scope>NUCLEOTIDE SEQUENCE</scope>
    <source>
        <strain evidence="2">G02</strain>
    </source>
</reference>
<feature type="domain" description="YqaJ viral recombinase" evidence="1">
    <location>
        <begin position="202"/>
        <end position="341"/>
    </location>
</feature>
<protein>
    <recommendedName>
        <fullName evidence="1">YqaJ viral recombinase domain-containing protein</fullName>
    </recommendedName>
</protein>
<dbReference type="PANTHER" id="PTHR46609">
    <property type="entry name" value="EXONUCLEASE, PHAGE-TYPE/RECB, C-TERMINAL DOMAIN-CONTAINING PROTEIN"/>
    <property type="match status" value="1"/>
</dbReference>
<organism evidence="2">
    <name type="scientific">Sesamum radiatum</name>
    <name type="common">Black benniseed</name>
    <dbReference type="NCBI Taxonomy" id="300843"/>
    <lineage>
        <taxon>Eukaryota</taxon>
        <taxon>Viridiplantae</taxon>
        <taxon>Streptophyta</taxon>
        <taxon>Embryophyta</taxon>
        <taxon>Tracheophyta</taxon>
        <taxon>Spermatophyta</taxon>
        <taxon>Magnoliopsida</taxon>
        <taxon>eudicotyledons</taxon>
        <taxon>Gunneridae</taxon>
        <taxon>Pentapetalae</taxon>
        <taxon>asterids</taxon>
        <taxon>lamiids</taxon>
        <taxon>Lamiales</taxon>
        <taxon>Pedaliaceae</taxon>
        <taxon>Sesamum</taxon>
    </lineage>
</organism>
<gene>
    <name evidence="2" type="ORF">Sradi_1095400</name>
</gene>
<dbReference type="Gene3D" id="3.90.320.10">
    <property type="match status" value="1"/>
</dbReference>
<dbReference type="InterPro" id="IPR011335">
    <property type="entry name" value="Restrct_endonuc-II-like"/>
</dbReference>
<evidence type="ECO:0000313" key="2">
    <source>
        <dbReference type="EMBL" id="KAL0425606.1"/>
    </source>
</evidence>
<dbReference type="InterPro" id="IPR051703">
    <property type="entry name" value="NF-kappa-B_Signaling_Reg"/>
</dbReference>
<dbReference type="AlphaFoldDB" id="A0AAW2VD45"/>
<reference evidence="2" key="1">
    <citation type="submission" date="2020-06" db="EMBL/GenBank/DDBJ databases">
        <authorList>
            <person name="Li T."/>
            <person name="Hu X."/>
            <person name="Zhang T."/>
            <person name="Song X."/>
            <person name="Zhang H."/>
            <person name="Dai N."/>
            <person name="Sheng W."/>
            <person name="Hou X."/>
            <person name="Wei L."/>
        </authorList>
    </citation>
    <scope>NUCLEOTIDE SEQUENCE</scope>
    <source>
        <strain evidence="2">G02</strain>
        <tissue evidence="2">Leaf</tissue>
    </source>
</reference>
<sequence>MSVYMSRLFPRSNSSFFLRSGLALEAKVVRLREEMYLIDAGVGRPRIATQEELIKPPETTGPARLTNRVGFLNPSNRESPVKNLVLQRCFVDLVTGDSRIKQQAAARFDDMVGQTEAGGGGEQPLLLPRRFRKHRAWMELKNKWRANAKVKGFVAEKVRGGYSIAIAVRGGTVTVRGFPPGILSNKSHPILQSSGLQHWFKNWQHLRKHRLTASTFSLAVGFWPHGRARLWLEKIGAIEPFSGNLATCWSNIKEEEALERYKLITGNTVSYPEFQVYGKKNPEDNWLAASPDGAVNSFIYGLPTHGVLEIKCPFFGGDMSKAQPWKRVPLHYIPQAQGLMEILDRDWMDMYVWTVNGSSLFRLQRDVEYWNILKTSLSDFWWKHVQPAKEICNSSVITNPLVELSSLRPAPKHELHRCIVYESKLLVDNSKLLMREIHGKLQN</sequence>
<dbReference type="SUPFAM" id="SSF52980">
    <property type="entry name" value="Restriction endonuclease-like"/>
    <property type="match status" value="1"/>
</dbReference>
<accession>A0AAW2VD45</accession>
<dbReference type="Pfam" id="PF09588">
    <property type="entry name" value="YqaJ"/>
    <property type="match status" value="1"/>
</dbReference>